<name>A0ACB5URQ8_9FIRM</name>
<comment type="caution">
    <text evidence="1">The sequence shown here is derived from an EMBL/GenBank/DDBJ whole genome shotgun (WGS) entry which is preliminary data.</text>
</comment>
<evidence type="ECO:0000313" key="1">
    <source>
        <dbReference type="EMBL" id="GMQ65364.1"/>
    </source>
</evidence>
<accession>A0ACB5URQ8</accession>
<protein>
    <submittedName>
        <fullName evidence="1">Uncharacterized protein</fullName>
    </submittedName>
</protein>
<dbReference type="EMBL" id="BTPU01000130">
    <property type="protein sequence ID" value="GMQ65364.1"/>
    <property type="molecule type" value="Genomic_DNA"/>
</dbReference>
<dbReference type="Proteomes" id="UP001374599">
    <property type="component" value="Unassembled WGS sequence"/>
</dbReference>
<evidence type="ECO:0000313" key="2">
    <source>
        <dbReference type="Proteomes" id="UP001374599"/>
    </source>
</evidence>
<proteinExistence type="predicted"/>
<gene>
    <name evidence="1" type="ORF">AN2V17_46080</name>
</gene>
<organism evidence="1 2">
    <name type="scientific">Vallitalea maricola</name>
    <dbReference type="NCBI Taxonomy" id="3074433"/>
    <lineage>
        <taxon>Bacteria</taxon>
        <taxon>Bacillati</taxon>
        <taxon>Bacillota</taxon>
        <taxon>Clostridia</taxon>
        <taxon>Lachnospirales</taxon>
        <taxon>Vallitaleaceae</taxon>
        <taxon>Vallitalea</taxon>
    </lineage>
</organism>
<reference evidence="1" key="1">
    <citation type="submission" date="2023-09" db="EMBL/GenBank/DDBJ databases">
        <title>Vallitalea sediminicola and Vallitalea maricola sp. nov., anaerobic bacteria isolated from marine sediment.</title>
        <authorList>
            <person name="Hirano S."/>
            <person name="Maeda A."/>
            <person name="Terahara T."/>
            <person name="Mori K."/>
            <person name="Hamada M."/>
            <person name="Matsumoto R."/>
            <person name="Kobayashi T."/>
        </authorList>
    </citation>
    <scope>NUCLEOTIDE SEQUENCE</scope>
    <source>
        <strain evidence="1">AN17-2</strain>
    </source>
</reference>
<sequence length="290" mass="33198">MIINASAVLPRLTNDGEVAEKAVYSLDEKAIAKEAMYDGFYAVCTNLEEEVSTIAKINHQRWEIEECFRIMKSEFKARPVFLRRDDRIKAHFTTCFLALVLYRYLEKKLDNKFTTNEIINQLKDMNFHAIPGEGYMPIYTRTDFTDALHEVFGFRTDYQIVSNREMKKIYKNTKKKRYAKISKQKSLICPIYKGFQAFIFFQLSKTGLYNIMEIFSCVSPGIYAYGTAVSCTVILSVPKGGVATQFIVCSVGIEDTPQQAKAYGGHPYALLATFVRKQYPHPLQCGLLLL</sequence>
<keyword evidence="2" id="KW-1185">Reference proteome</keyword>